<dbReference type="AlphaFoldDB" id="A0A517SKU7"/>
<evidence type="ECO:0000256" key="3">
    <source>
        <dbReference type="ARBA" id="ARBA00022679"/>
    </source>
</evidence>
<evidence type="ECO:0000256" key="1">
    <source>
        <dbReference type="ARBA" id="ARBA00022516"/>
    </source>
</evidence>
<dbReference type="InterPro" id="IPR029098">
    <property type="entry name" value="Acetyltransf_C"/>
</dbReference>
<dbReference type="OrthoDB" id="9807278at2"/>
<dbReference type="NCBIfam" id="TIGR01852">
    <property type="entry name" value="lipid_A_lpxA"/>
    <property type="match status" value="1"/>
</dbReference>
<dbReference type="NCBIfam" id="NF003657">
    <property type="entry name" value="PRK05289.1"/>
    <property type="match status" value="1"/>
</dbReference>
<evidence type="ECO:0000256" key="5">
    <source>
        <dbReference type="ARBA" id="ARBA00023315"/>
    </source>
</evidence>
<dbReference type="InterPro" id="IPR011004">
    <property type="entry name" value="Trimer_LpxA-like_sf"/>
</dbReference>
<protein>
    <submittedName>
        <fullName evidence="7">Acyl-[acyl-carrier-protein]--UDP-N-acetylglucosamine O-acyltransferase</fullName>
        <ecNumber evidence="7">2.3.1.129</ecNumber>
    </submittedName>
</protein>
<dbReference type="FunCoup" id="A0A517SKU7">
    <property type="interactions" value="392"/>
</dbReference>
<dbReference type="EMBL" id="CP036271">
    <property type="protein sequence ID" value="QDT56753.1"/>
    <property type="molecule type" value="Genomic_DNA"/>
</dbReference>
<keyword evidence="2" id="KW-0441">Lipid A biosynthesis</keyword>
<evidence type="ECO:0000313" key="8">
    <source>
        <dbReference type="Proteomes" id="UP000315700"/>
    </source>
</evidence>
<dbReference type="GO" id="GO:0008780">
    <property type="term" value="F:acyl-[acyl-carrier-protein]-UDP-N-acetylglucosamine O-acyltransferase activity"/>
    <property type="evidence" value="ECO:0007669"/>
    <property type="project" value="UniProtKB-EC"/>
</dbReference>
<dbReference type="PIRSF" id="PIRSF000456">
    <property type="entry name" value="UDP-GlcNAc_acltr"/>
    <property type="match status" value="1"/>
</dbReference>
<reference evidence="7 8" key="1">
    <citation type="submission" date="2019-02" db="EMBL/GenBank/DDBJ databases">
        <title>Deep-cultivation of Planctomycetes and their phenomic and genomic characterization uncovers novel biology.</title>
        <authorList>
            <person name="Wiegand S."/>
            <person name="Jogler M."/>
            <person name="Boedeker C."/>
            <person name="Pinto D."/>
            <person name="Vollmers J."/>
            <person name="Rivas-Marin E."/>
            <person name="Kohn T."/>
            <person name="Peeters S.H."/>
            <person name="Heuer A."/>
            <person name="Rast P."/>
            <person name="Oberbeckmann S."/>
            <person name="Bunk B."/>
            <person name="Jeske O."/>
            <person name="Meyerdierks A."/>
            <person name="Storesund J.E."/>
            <person name="Kallscheuer N."/>
            <person name="Luecker S."/>
            <person name="Lage O.M."/>
            <person name="Pohl T."/>
            <person name="Merkel B.J."/>
            <person name="Hornburger P."/>
            <person name="Mueller R.-W."/>
            <person name="Bruemmer F."/>
            <person name="Labrenz M."/>
            <person name="Spormann A.M."/>
            <person name="Op den Camp H."/>
            <person name="Overmann J."/>
            <person name="Amann R."/>
            <person name="Jetten M.S.M."/>
            <person name="Mascher T."/>
            <person name="Medema M.H."/>
            <person name="Devos D.P."/>
            <person name="Kaster A.-K."/>
            <person name="Ovreas L."/>
            <person name="Rohde M."/>
            <person name="Galperin M.Y."/>
            <person name="Jogler C."/>
        </authorList>
    </citation>
    <scope>NUCLEOTIDE SEQUENCE [LARGE SCALE GENOMIC DNA]</scope>
    <source>
        <strain evidence="7 8">Pan44</strain>
    </source>
</reference>
<evidence type="ECO:0000313" key="7">
    <source>
        <dbReference type="EMBL" id="QDT56753.1"/>
    </source>
</evidence>
<dbReference type="InterPro" id="IPR037157">
    <property type="entry name" value="Acetyltransf_C_sf"/>
</dbReference>
<evidence type="ECO:0000256" key="4">
    <source>
        <dbReference type="ARBA" id="ARBA00023098"/>
    </source>
</evidence>
<organism evidence="7 8">
    <name type="scientific">Caulifigura coniformis</name>
    <dbReference type="NCBI Taxonomy" id="2527983"/>
    <lineage>
        <taxon>Bacteria</taxon>
        <taxon>Pseudomonadati</taxon>
        <taxon>Planctomycetota</taxon>
        <taxon>Planctomycetia</taxon>
        <taxon>Planctomycetales</taxon>
        <taxon>Planctomycetaceae</taxon>
        <taxon>Caulifigura</taxon>
    </lineage>
</organism>
<accession>A0A517SKU7</accession>
<dbReference type="InParanoid" id="A0A517SKU7"/>
<dbReference type="GO" id="GO:0016020">
    <property type="term" value="C:membrane"/>
    <property type="evidence" value="ECO:0007669"/>
    <property type="project" value="GOC"/>
</dbReference>
<dbReference type="Pfam" id="PF00132">
    <property type="entry name" value="Hexapep"/>
    <property type="match status" value="1"/>
</dbReference>
<dbReference type="PANTHER" id="PTHR43480">
    <property type="entry name" value="ACYL-[ACYL-CARRIER-PROTEIN]--UDP-N-ACETYLGLUCOSAMINE O-ACYLTRANSFERASE"/>
    <property type="match status" value="1"/>
</dbReference>
<keyword evidence="1" id="KW-0444">Lipid biosynthesis</keyword>
<keyword evidence="3 7" id="KW-0808">Transferase</keyword>
<keyword evidence="8" id="KW-1185">Reference proteome</keyword>
<proteinExistence type="predicted"/>
<dbReference type="Gene3D" id="2.160.10.10">
    <property type="entry name" value="Hexapeptide repeat proteins"/>
    <property type="match status" value="1"/>
</dbReference>
<dbReference type="InterPro" id="IPR001451">
    <property type="entry name" value="Hexapep"/>
</dbReference>
<dbReference type="SUPFAM" id="SSF51161">
    <property type="entry name" value="Trimeric LpxA-like enzymes"/>
    <property type="match status" value="1"/>
</dbReference>
<dbReference type="Proteomes" id="UP000315700">
    <property type="component" value="Chromosome"/>
</dbReference>
<evidence type="ECO:0000256" key="2">
    <source>
        <dbReference type="ARBA" id="ARBA00022556"/>
    </source>
</evidence>
<dbReference type="Gene3D" id="1.20.1180.10">
    <property type="entry name" value="Udp N-acetylglucosamine O-acyltransferase, C-terminal domain"/>
    <property type="match status" value="1"/>
</dbReference>
<dbReference type="PANTHER" id="PTHR43480:SF1">
    <property type="entry name" value="ACYL-[ACYL-CARRIER-PROTEIN]--UDP-N-ACETYLGLUCOSAMINE O-ACYLTRANSFERASE, MITOCHONDRIAL-RELATED"/>
    <property type="match status" value="1"/>
</dbReference>
<evidence type="ECO:0000259" key="6">
    <source>
        <dbReference type="Pfam" id="PF13720"/>
    </source>
</evidence>
<dbReference type="Pfam" id="PF13720">
    <property type="entry name" value="Acetyltransf_11"/>
    <property type="match status" value="1"/>
</dbReference>
<dbReference type="GO" id="GO:0009245">
    <property type="term" value="P:lipid A biosynthetic process"/>
    <property type="evidence" value="ECO:0007669"/>
    <property type="project" value="UniProtKB-KW"/>
</dbReference>
<dbReference type="RefSeq" id="WP_145034183.1">
    <property type="nucleotide sequence ID" value="NZ_CP036271.1"/>
</dbReference>
<dbReference type="KEGG" id="ccos:Pan44_48130"/>
<feature type="domain" description="UDP N-acetylglucosamine O-acyltransferase C-terminal" evidence="6">
    <location>
        <begin position="177"/>
        <end position="259"/>
    </location>
</feature>
<sequence length="278" mass="29948">MATSISRLSEVHPSAEIGENVQIGPFCVVGPKVVVGDDCILDSHVALVGRTTIGRGNRFWPNSVIGGEPQDKSYVEGETQVVIGDNNQFREGVTVHRGAEKEDGITRIGDRNLLMANAHVAHNCRLYDDTIIVNGVLLGGHVHVHDRAVISGNSVIHHFGSVGTCAMIGGGSRVTIDVAPYMLAFGSDQVTMLNINVVGMQRAGVSAESIAVIKQAHRLLFRQKKALKEVREHFSAQLAGQLPPELVHLLDFIARQAEGKMGRQREAFRNAPTTAKAA</sequence>
<keyword evidence="5 7" id="KW-0012">Acyltransferase</keyword>
<dbReference type="CDD" id="cd03351">
    <property type="entry name" value="LbH_UDP-GlcNAc_AT"/>
    <property type="match status" value="1"/>
</dbReference>
<gene>
    <name evidence="7" type="primary">lpxA</name>
    <name evidence="7" type="ORF">Pan44_48130</name>
</gene>
<name>A0A517SKU7_9PLAN</name>
<dbReference type="EC" id="2.3.1.129" evidence="7"/>
<dbReference type="InterPro" id="IPR010137">
    <property type="entry name" value="Lipid_A_LpxA"/>
</dbReference>
<keyword evidence="4" id="KW-0443">Lipid metabolism</keyword>